<evidence type="ECO:0000313" key="13">
    <source>
        <dbReference type="EMBL" id="RVX70392.1"/>
    </source>
</evidence>
<dbReference type="PROSITE" id="PS00931">
    <property type="entry name" value="CUTINASE_2"/>
    <property type="match status" value="1"/>
</dbReference>
<keyword evidence="4 12" id="KW-0719">Serine esterase</keyword>
<dbReference type="InterPro" id="IPR043579">
    <property type="entry name" value="CUTINASE_2"/>
</dbReference>
<comment type="catalytic activity">
    <reaction evidence="9 12">
        <text>cutin + H2O = cutin monomers.</text>
        <dbReference type="EC" id="3.1.1.74"/>
    </reaction>
</comment>
<dbReference type="EMBL" id="NAJM01000023">
    <property type="protein sequence ID" value="RVX70392.1"/>
    <property type="molecule type" value="Genomic_DNA"/>
</dbReference>
<comment type="function">
    <text evidence="12">Catalyzes the hydrolysis of complex carboxylic polyesters found in the cell wall of plants. Degrades cutin, a macromolecule that forms the structure of the plant cuticle.</text>
</comment>
<proteinExistence type="inferred from homology"/>
<comment type="similarity">
    <text evidence="2 12">Belongs to the cutinase family.</text>
</comment>
<evidence type="ECO:0000256" key="6">
    <source>
        <dbReference type="ARBA" id="ARBA00022729"/>
    </source>
</evidence>
<evidence type="ECO:0000256" key="11">
    <source>
        <dbReference type="PIRSR" id="PIRSR611150-2"/>
    </source>
</evidence>
<dbReference type="PANTHER" id="PTHR48250">
    <property type="entry name" value="CUTINASE 2-RELATED"/>
    <property type="match status" value="1"/>
</dbReference>
<evidence type="ECO:0000256" key="2">
    <source>
        <dbReference type="ARBA" id="ARBA00007534"/>
    </source>
</evidence>
<keyword evidence="8 11" id="KW-1015">Disulfide bond</keyword>
<reference evidence="13 14" key="1">
    <citation type="submission" date="2017-03" db="EMBL/GenBank/DDBJ databases">
        <title>Genomes of endolithic fungi from Antarctica.</title>
        <authorList>
            <person name="Coleine C."/>
            <person name="Masonjones S."/>
            <person name="Stajich J.E."/>
        </authorList>
    </citation>
    <scope>NUCLEOTIDE SEQUENCE [LARGE SCALE GENOMIC DNA]</scope>
    <source>
        <strain evidence="13 14">CCFEE 6314</strain>
    </source>
</reference>
<dbReference type="SMART" id="SM01110">
    <property type="entry name" value="Cutinase"/>
    <property type="match status" value="1"/>
</dbReference>
<evidence type="ECO:0000256" key="5">
    <source>
        <dbReference type="ARBA" id="ARBA00022525"/>
    </source>
</evidence>
<dbReference type="GO" id="GO:0005576">
    <property type="term" value="C:extracellular region"/>
    <property type="evidence" value="ECO:0007669"/>
    <property type="project" value="UniProtKB-SubCell"/>
</dbReference>
<organism evidence="13 14">
    <name type="scientific">Exophiala mesophila</name>
    <name type="common">Black yeast-like fungus</name>
    <dbReference type="NCBI Taxonomy" id="212818"/>
    <lineage>
        <taxon>Eukaryota</taxon>
        <taxon>Fungi</taxon>
        <taxon>Dikarya</taxon>
        <taxon>Ascomycota</taxon>
        <taxon>Pezizomycotina</taxon>
        <taxon>Eurotiomycetes</taxon>
        <taxon>Chaetothyriomycetidae</taxon>
        <taxon>Chaetothyriales</taxon>
        <taxon>Herpotrichiellaceae</taxon>
        <taxon>Exophiala</taxon>
    </lineage>
</organism>
<evidence type="ECO:0000256" key="1">
    <source>
        <dbReference type="ARBA" id="ARBA00004613"/>
    </source>
</evidence>
<dbReference type="Gene3D" id="3.40.50.1820">
    <property type="entry name" value="alpha/beta hydrolase"/>
    <property type="match status" value="1"/>
</dbReference>
<keyword evidence="5 12" id="KW-0964">Secreted</keyword>
<dbReference type="InterPro" id="IPR029058">
    <property type="entry name" value="AB_hydrolase_fold"/>
</dbReference>
<dbReference type="GO" id="GO:0050525">
    <property type="term" value="F:cutinase activity"/>
    <property type="evidence" value="ECO:0007669"/>
    <property type="project" value="UniProtKB-UniRule"/>
</dbReference>
<dbReference type="SUPFAM" id="SSF53474">
    <property type="entry name" value="alpha/beta-Hydrolases"/>
    <property type="match status" value="1"/>
</dbReference>
<keyword evidence="6 12" id="KW-0732">Signal</keyword>
<keyword evidence="7 12" id="KW-0378">Hydrolase</keyword>
<sequence>MKIAAFLLLLATWAVAKPVAVADPAAEPLPAEADISFDISQTFDLEKRQSALRTTNNEFERFGCRRVILFFARGTGEIGNMGAIVGPPLADALRSAFGTANVASQGIDYLASVSGNLLPGGADPGGIRTMRNFLTDAASRCPDSALVASGYSQGAALVHRAVENLPDSVKARIAAAVTFGDTKNQQDGGRIPNFDPAKTLIICNAGDAVCSGTLVILAPHLDYSRRVPEAASFIVSRIGV</sequence>
<feature type="active site" description="Proton donor/acceptor" evidence="10">
    <location>
        <position position="220"/>
    </location>
</feature>
<comment type="subcellular location">
    <subcellularLocation>
        <location evidence="1 12">Secreted</location>
    </subcellularLocation>
</comment>
<feature type="active site" evidence="10">
    <location>
        <position position="207"/>
    </location>
</feature>
<dbReference type="OrthoDB" id="3225429at2759"/>
<dbReference type="InterPro" id="IPR011150">
    <property type="entry name" value="Cutinase_monf"/>
</dbReference>
<evidence type="ECO:0000256" key="12">
    <source>
        <dbReference type="RuleBase" id="RU361263"/>
    </source>
</evidence>
<evidence type="ECO:0000256" key="9">
    <source>
        <dbReference type="ARBA" id="ARBA00034045"/>
    </source>
</evidence>
<dbReference type="PROSITE" id="PS00155">
    <property type="entry name" value="CUTINASE_1"/>
    <property type="match status" value="1"/>
</dbReference>
<feature type="chain" id="PRO_5018808124" description="Cutinase" evidence="12">
    <location>
        <begin position="17"/>
        <end position="240"/>
    </location>
</feature>
<accession>A0A438N3R0</accession>
<dbReference type="PRINTS" id="PR00129">
    <property type="entry name" value="CUTINASE"/>
</dbReference>
<dbReference type="GO" id="GO:0016052">
    <property type="term" value="P:carbohydrate catabolic process"/>
    <property type="evidence" value="ECO:0007669"/>
    <property type="project" value="TreeGrafter"/>
</dbReference>
<dbReference type="Pfam" id="PF01083">
    <property type="entry name" value="Cutinase"/>
    <property type="match status" value="1"/>
</dbReference>
<dbReference type="PANTHER" id="PTHR48250:SF3">
    <property type="entry name" value="CUTINASE 1-RELATED"/>
    <property type="match status" value="1"/>
</dbReference>
<feature type="signal peptide" evidence="12">
    <location>
        <begin position="1"/>
        <end position="16"/>
    </location>
</feature>
<evidence type="ECO:0000256" key="4">
    <source>
        <dbReference type="ARBA" id="ARBA00022487"/>
    </source>
</evidence>
<dbReference type="EC" id="3.1.1.74" evidence="3 12"/>
<evidence type="ECO:0000256" key="10">
    <source>
        <dbReference type="PIRSR" id="PIRSR611150-1"/>
    </source>
</evidence>
<evidence type="ECO:0000256" key="3">
    <source>
        <dbReference type="ARBA" id="ARBA00013095"/>
    </source>
</evidence>
<evidence type="ECO:0000256" key="8">
    <source>
        <dbReference type="ARBA" id="ARBA00023157"/>
    </source>
</evidence>
<dbReference type="InterPro" id="IPR043580">
    <property type="entry name" value="CUTINASE_1"/>
</dbReference>
<dbReference type="AlphaFoldDB" id="A0A438N3R0"/>
<protein>
    <recommendedName>
        <fullName evidence="3 12">Cutinase</fullName>
        <ecNumber evidence="3 12">3.1.1.74</ecNumber>
    </recommendedName>
</protein>
<name>A0A438N3R0_EXOME</name>
<feature type="disulfide bond" evidence="11">
    <location>
        <begin position="203"/>
        <end position="210"/>
    </location>
</feature>
<feature type="disulfide bond" evidence="11">
    <location>
        <begin position="64"/>
        <end position="141"/>
    </location>
</feature>
<dbReference type="Proteomes" id="UP000288859">
    <property type="component" value="Unassembled WGS sequence"/>
</dbReference>
<gene>
    <name evidence="13" type="ORF">B0A52_05891</name>
</gene>
<feature type="active site" description="Nucleophile" evidence="10">
    <location>
        <position position="152"/>
    </location>
</feature>
<evidence type="ECO:0000256" key="7">
    <source>
        <dbReference type="ARBA" id="ARBA00022801"/>
    </source>
</evidence>
<comment type="caution">
    <text evidence="13">The sequence shown here is derived from an EMBL/GenBank/DDBJ whole genome shotgun (WGS) entry which is preliminary data.</text>
</comment>
<evidence type="ECO:0000313" key="14">
    <source>
        <dbReference type="Proteomes" id="UP000288859"/>
    </source>
</evidence>
<dbReference type="InterPro" id="IPR000675">
    <property type="entry name" value="Cutinase/axe"/>
</dbReference>